<dbReference type="InterPro" id="IPR027417">
    <property type="entry name" value="P-loop_NTPase"/>
</dbReference>
<dbReference type="Proteomes" id="UP000297014">
    <property type="component" value="Unassembled WGS sequence"/>
</dbReference>
<evidence type="ECO:0000313" key="9">
    <source>
        <dbReference type="Proteomes" id="UP000002754"/>
    </source>
</evidence>
<keyword evidence="1" id="KW-0547">Nucleotide-binding</keyword>
<name>A0A094WQX4_ALKAL</name>
<dbReference type="GO" id="GO:0009378">
    <property type="term" value="F:four-way junction helicase activity"/>
    <property type="evidence" value="ECO:0007669"/>
    <property type="project" value="TreeGrafter"/>
</dbReference>
<dbReference type="GO" id="GO:0016787">
    <property type="term" value="F:hydrolase activity"/>
    <property type="evidence" value="ECO:0007669"/>
    <property type="project" value="UniProtKB-KW"/>
</dbReference>
<dbReference type="InterPro" id="IPR011545">
    <property type="entry name" value="DEAD/DEAH_box_helicase_dom"/>
</dbReference>
<keyword evidence="3 7" id="KW-0347">Helicase</keyword>
<dbReference type="GO" id="GO:0006281">
    <property type="term" value="P:DNA repair"/>
    <property type="evidence" value="ECO:0007669"/>
    <property type="project" value="TreeGrafter"/>
</dbReference>
<proteinExistence type="predicted"/>
<dbReference type="InterPro" id="IPR001650">
    <property type="entry name" value="Helicase_C-like"/>
</dbReference>
<keyword evidence="4" id="KW-0067">ATP-binding</keyword>
<dbReference type="CDD" id="cd17920">
    <property type="entry name" value="DEXHc_RecQ"/>
    <property type="match status" value="1"/>
</dbReference>
<keyword evidence="9" id="KW-1185">Reference proteome</keyword>
<evidence type="ECO:0000313" key="8">
    <source>
        <dbReference type="EMBL" id="THG90101.1"/>
    </source>
</evidence>
<dbReference type="PROSITE" id="PS51194">
    <property type="entry name" value="HELICASE_CTER"/>
    <property type="match status" value="1"/>
</dbReference>
<dbReference type="PANTHER" id="PTHR13710">
    <property type="entry name" value="DNA HELICASE RECQ FAMILY MEMBER"/>
    <property type="match status" value="1"/>
</dbReference>
<comment type="caution">
    <text evidence="7">The sequence shown here is derived from an EMBL/GenBank/DDBJ whole genome shotgun (WGS) entry which is preliminary data.</text>
</comment>
<sequence>MNLVDSLKKWFGYDSFRPGQKEIIATVLAKQDVIAMLPTGAGKSICYQLPALLNKGTTIIVSPLLSLMEDQVQQLKKNGIKKVVALNSFLSFAEKKHLIERLHDYKMIYLAPEMFQNKAIMNQLKQMKIDLFVIDEAHCISQWGHDFRPDYIRLQDVRKALHHPPTLAITATATKEIRNDIKELLALTDVVEHIHSVERGNIAFRLEKFLHTDDKLKRLLELVERLEGPGMIYFSSRLWTEKVSYLLKKQHQKVSHYHGGMSNEERLLIQQQFLNGQLSLICCTSAFGMGINKKDIRYIIHFHYPTELESYLQEIGRAGRDGKDSIAYLLASSEDHQLANNLITLEQLQPDQIEGIIKSVAKLETLSQEHWLNILATYECSETSGKILLYHFETYRFLIEGKVQKMPLNSLKEEIVRIFDSRQNVRKKKLNTFELWMNTQNCRRKEMLAFFDEFKEKSIDYCCDRCGFEQEHYFLKEQSLPQEEPFKWEKELAQKLLQVGL</sequence>
<dbReference type="GO" id="GO:0030894">
    <property type="term" value="C:replisome"/>
    <property type="evidence" value="ECO:0007669"/>
    <property type="project" value="TreeGrafter"/>
</dbReference>
<protein>
    <submittedName>
        <fullName evidence="7">ATP-dependent DNA helicase</fullName>
    </submittedName>
</protein>
<dbReference type="InterPro" id="IPR014001">
    <property type="entry name" value="Helicase_ATP-bd"/>
</dbReference>
<evidence type="ECO:0000313" key="10">
    <source>
        <dbReference type="Proteomes" id="UP000297014"/>
    </source>
</evidence>
<dbReference type="SMART" id="SM00487">
    <property type="entry name" value="DEXDc"/>
    <property type="match status" value="1"/>
</dbReference>
<dbReference type="FunFam" id="3.40.50.300:FF:001363">
    <property type="entry name" value="ATP-dependent DNA helicase RecQ"/>
    <property type="match status" value="1"/>
</dbReference>
<organism evidence="7 9">
    <name type="scientific">Alkalihalobacillus alcalophilus ATCC 27647 = CGMCC 1.3604</name>
    <dbReference type="NCBI Taxonomy" id="1218173"/>
    <lineage>
        <taxon>Bacteria</taxon>
        <taxon>Bacillati</taxon>
        <taxon>Bacillota</taxon>
        <taxon>Bacilli</taxon>
        <taxon>Bacillales</taxon>
        <taxon>Bacillaceae</taxon>
        <taxon>Alkalihalobacillus</taxon>
    </lineage>
</organism>
<reference evidence="7 9" key="1">
    <citation type="journal article" date="2014" name="Genome Announc.">
        <title>Draft Genome Sequence of Bacillus alcalophilus AV1934, a Classic Alkaliphile Isolated from Human Feces in 1934.</title>
        <authorList>
            <person name="Attie O."/>
            <person name="Jayaprakash A."/>
            <person name="Shah H."/>
            <person name="Paulsen I.T."/>
            <person name="Morino M."/>
            <person name="Takahashi Y."/>
            <person name="Narumi I."/>
            <person name="Sachidanandam R."/>
            <person name="Satoh K."/>
            <person name="Ito M."/>
            <person name="Krulwich T.A."/>
        </authorList>
    </citation>
    <scope>NUCLEOTIDE SEQUENCE [LARGE SCALE GENOMIC DNA]</scope>
    <source>
        <strain evidence="7 9">AV1934</strain>
    </source>
</reference>
<dbReference type="Pfam" id="PF00271">
    <property type="entry name" value="Helicase_C"/>
    <property type="match status" value="1"/>
</dbReference>
<keyword evidence="2" id="KW-0378">Hydrolase</keyword>
<evidence type="ECO:0000256" key="3">
    <source>
        <dbReference type="ARBA" id="ARBA00022806"/>
    </source>
</evidence>
<dbReference type="PROSITE" id="PS51192">
    <property type="entry name" value="HELICASE_ATP_BIND_1"/>
    <property type="match status" value="1"/>
</dbReference>
<dbReference type="EMBL" id="JALP01000174">
    <property type="protein sequence ID" value="THG90101.1"/>
    <property type="molecule type" value="Genomic_DNA"/>
</dbReference>
<accession>A0A094WQX4</accession>
<dbReference type="GO" id="GO:0005524">
    <property type="term" value="F:ATP binding"/>
    <property type="evidence" value="ECO:0007669"/>
    <property type="project" value="UniProtKB-KW"/>
</dbReference>
<dbReference type="GO" id="GO:0043138">
    <property type="term" value="F:3'-5' DNA helicase activity"/>
    <property type="evidence" value="ECO:0007669"/>
    <property type="project" value="TreeGrafter"/>
</dbReference>
<reference evidence="8 10" key="2">
    <citation type="submission" date="2014-01" db="EMBL/GenBank/DDBJ databases">
        <title>Draft genome sequencing of Bacillus alcalophilus CGMCC 1.3604.</title>
        <authorList>
            <person name="Yang J."/>
            <person name="Diao L."/>
            <person name="Yang S."/>
        </authorList>
    </citation>
    <scope>NUCLEOTIDE SEQUENCE [LARGE SCALE GENOMIC DNA]</scope>
    <source>
        <strain evidence="8 10">CGMCC 1.3604</strain>
    </source>
</reference>
<evidence type="ECO:0000256" key="1">
    <source>
        <dbReference type="ARBA" id="ARBA00022741"/>
    </source>
</evidence>
<gene>
    <name evidence="8" type="ORF">AJ85_13350</name>
    <name evidence="7" type="ORF">BALCAV_0200605</name>
</gene>
<dbReference type="EMBL" id="ALPT02000001">
    <property type="protein sequence ID" value="KGA99186.1"/>
    <property type="molecule type" value="Genomic_DNA"/>
</dbReference>
<dbReference type="GO" id="GO:0043590">
    <property type="term" value="C:bacterial nucleoid"/>
    <property type="evidence" value="ECO:0007669"/>
    <property type="project" value="TreeGrafter"/>
</dbReference>
<dbReference type="RefSeq" id="WP_003322434.1">
    <property type="nucleotide sequence ID" value="NZ_ALPT02000001.1"/>
</dbReference>
<evidence type="ECO:0000313" key="7">
    <source>
        <dbReference type="EMBL" id="KGA99186.1"/>
    </source>
</evidence>
<dbReference type="Proteomes" id="UP000002754">
    <property type="component" value="Unassembled WGS sequence"/>
</dbReference>
<dbReference type="Gene3D" id="3.40.50.300">
    <property type="entry name" value="P-loop containing nucleotide triphosphate hydrolases"/>
    <property type="match status" value="2"/>
</dbReference>
<dbReference type="SUPFAM" id="SSF52540">
    <property type="entry name" value="P-loop containing nucleoside triphosphate hydrolases"/>
    <property type="match status" value="1"/>
</dbReference>
<dbReference type="GO" id="GO:0003676">
    <property type="term" value="F:nucleic acid binding"/>
    <property type="evidence" value="ECO:0007669"/>
    <property type="project" value="InterPro"/>
</dbReference>
<dbReference type="eggNOG" id="COG0514">
    <property type="taxonomic scope" value="Bacteria"/>
</dbReference>
<evidence type="ECO:0000259" key="6">
    <source>
        <dbReference type="PROSITE" id="PS51194"/>
    </source>
</evidence>
<dbReference type="PANTHER" id="PTHR13710:SF84">
    <property type="entry name" value="ATP-DEPENDENT DNA HELICASE RECS-RELATED"/>
    <property type="match status" value="1"/>
</dbReference>
<dbReference type="AlphaFoldDB" id="A0A094WQX4"/>
<dbReference type="NCBIfam" id="TIGR00614">
    <property type="entry name" value="recQ_fam"/>
    <property type="match status" value="1"/>
</dbReference>
<evidence type="ECO:0000256" key="4">
    <source>
        <dbReference type="ARBA" id="ARBA00022840"/>
    </source>
</evidence>
<dbReference type="Pfam" id="PF00270">
    <property type="entry name" value="DEAD"/>
    <property type="match status" value="1"/>
</dbReference>
<feature type="domain" description="Helicase C-terminal" evidence="6">
    <location>
        <begin position="215"/>
        <end position="364"/>
    </location>
</feature>
<dbReference type="InterPro" id="IPR004589">
    <property type="entry name" value="DNA_helicase_ATP-dep_RecQ"/>
</dbReference>
<dbReference type="GO" id="GO:0006310">
    <property type="term" value="P:DNA recombination"/>
    <property type="evidence" value="ECO:0007669"/>
    <property type="project" value="InterPro"/>
</dbReference>
<evidence type="ECO:0000256" key="2">
    <source>
        <dbReference type="ARBA" id="ARBA00022801"/>
    </source>
</evidence>
<dbReference type="SMART" id="SM00490">
    <property type="entry name" value="HELICc"/>
    <property type="match status" value="1"/>
</dbReference>
<dbReference type="OrthoDB" id="9763310at2"/>
<dbReference type="GO" id="GO:0005737">
    <property type="term" value="C:cytoplasm"/>
    <property type="evidence" value="ECO:0007669"/>
    <property type="project" value="TreeGrafter"/>
</dbReference>
<dbReference type="STRING" id="1218173.BALCAV_0200605"/>
<feature type="domain" description="Helicase ATP-binding" evidence="5">
    <location>
        <begin position="24"/>
        <end position="191"/>
    </location>
</feature>
<evidence type="ECO:0000259" key="5">
    <source>
        <dbReference type="PROSITE" id="PS51192"/>
    </source>
</evidence>